<proteinExistence type="predicted"/>
<feature type="domain" description="Alkaline phosphatase-like protein PglZ second" evidence="1">
    <location>
        <begin position="162"/>
        <end position="297"/>
    </location>
</feature>
<feature type="domain" description="Alkaline phosphatase-like protein PglZ C-terminal" evidence="2">
    <location>
        <begin position="761"/>
        <end position="859"/>
    </location>
</feature>
<dbReference type="AlphaFoldDB" id="A0A7Y9TCJ2"/>
<sequence>MKEALLLSHIESIRLKREPGQAIGVHSKSRWQGKDQVLAGQEKWSVFQCDSVLEMRQRLIENSLTPLLLITALPTAAIGDDVRARLFKQQLMPVDPWNSLAERFKAKQVDPALRQSTVIADAAIDALGSNEAPVATSGILTAEAVWKVILQNRLGIDQARPDLLDFLPWIASEGSAVRWISLGVELQSALEQWLVRSVGDLTPILIRSLIDGYGPDVIAIGLALGALSNAGTDSRALGRLERYTGNQPLSDSQARRWNEAAENWAVRERTDCVRRELTRADQVLDGLGATAAAVNSRWSPIGFQQRLDEFAKQLAGGDLKKCQHAYSFVASHVGSQYLEELKDRRERSRMAIRLIRWQSQLSDLPSSLKESVSSYECVGSWVDYARYQLVAAGEPEGVARSYRALFDKVTARREKENRRFGELLVSATARDAPLSEILVVEDVLRTIVAPLANRSLGGVLFIVMDGMSFPVWRELSSDLREHGWMEWTRVNGSSWQSALAVLPSATSFSRSSLLCGELICGAQNIEKRGFQEFADFRYGKPVLFHKDEVGSSGADLSESLRLAVSKNDSKIVGVVLNVIDDSLSGPEQLSIRWNLRSIAVLQTLLNEAKSAGRVVILASDHGHVLDYGSKLTRKADAADRWRPSSGIADISGDELEVNGQRVLAEGGQITAPTSERTRYTANRRHGYHGGLTAQECIVPVAVLAPRVMEIEGWGRDNSIGPDWWQDEESDLVSERMQPRSIAKNGTALKPTMPLFERSGAARDWVDALLASNVFIEQMETFAGRMKKEQVEEYLRVLAERNLVLLKSAFAQKLEISSLRVDGMIASLQRILNVEGYPVLSVDSSQTIRLNLQLLKEQFELGDEYGR</sequence>
<dbReference type="Pfam" id="PF25861">
    <property type="entry name" value="PglZ_2nd"/>
    <property type="match status" value="1"/>
</dbReference>
<evidence type="ECO:0008006" key="5">
    <source>
        <dbReference type="Google" id="ProtNLM"/>
    </source>
</evidence>
<dbReference type="InterPro" id="IPR058881">
    <property type="entry name" value="PglZ_2nd"/>
</dbReference>
<accession>A0A7Y9TCJ2</accession>
<dbReference type="Pfam" id="PF25863">
    <property type="entry name" value="PglZ_C"/>
    <property type="match status" value="1"/>
</dbReference>
<name>A0A7Y9TCJ2_9BACT</name>
<dbReference type="InterPro" id="IPR058882">
    <property type="entry name" value="PglZ_C"/>
</dbReference>
<reference evidence="3 4" key="1">
    <citation type="submission" date="2020-07" db="EMBL/GenBank/DDBJ databases">
        <title>Genomic Encyclopedia of Type Strains, Phase IV (KMG-V): Genome sequencing to study the core and pangenomes of soil and plant-associated prokaryotes.</title>
        <authorList>
            <person name="Whitman W."/>
        </authorList>
    </citation>
    <scope>NUCLEOTIDE SEQUENCE [LARGE SCALE GENOMIC DNA]</scope>
    <source>
        <strain evidence="3 4">M8UP30</strain>
    </source>
</reference>
<dbReference type="EMBL" id="JACCCV010000003">
    <property type="protein sequence ID" value="NYF54060.1"/>
    <property type="molecule type" value="Genomic_DNA"/>
</dbReference>
<protein>
    <recommendedName>
        <fullName evidence="5">BREX-2 system phosphatase PglZ</fullName>
    </recommendedName>
</protein>
<gene>
    <name evidence="3" type="ORF">HDF12_004482</name>
</gene>
<comment type="caution">
    <text evidence="3">The sequence shown here is derived from an EMBL/GenBank/DDBJ whole genome shotgun (WGS) entry which is preliminary data.</text>
</comment>
<organism evidence="3 4">
    <name type="scientific">Tunturiibacter lichenicola</name>
    <dbReference type="NCBI Taxonomy" id="2051959"/>
    <lineage>
        <taxon>Bacteria</taxon>
        <taxon>Pseudomonadati</taxon>
        <taxon>Acidobacteriota</taxon>
        <taxon>Terriglobia</taxon>
        <taxon>Terriglobales</taxon>
        <taxon>Acidobacteriaceae</taxon>
        <taxon>Tunturiibacter</taxon>
    </lineage>
</organism>
<evidence type="ECO:0000259" key="1">
    <source>
        <dbReference type="Pfam" id="PF25861"/>
    </source>
</evidence>
<evidence type="ECO:0000313" key="3">
    <source>
        <dbReference type="EMBL" id="NYF54060.1"/>
    </source>
</evidence>
<dbReference type="InterPro" id="IPR047992">
    <property type="entry name" value="BREX_PglZ"/>
</dbReference>
<evidence type="ECO:0000313" key="4">
    <source>
        <dbReference type="Proteomes" id="UP000534186"/>
    </source>
</evidence>
<dbReference type="Proteomes" id="UP000534186">
    <property type="component" value="Unassembled WGS sequence"/>
</dbReference>
<dbReference type="NCBIfam" id="NF033446">
    <property type="entry name" value="BREX_PglZ_2"/>
    <property type="match status" value="1"/>
</dbReference>
<evidence type="ECO:0000259" key="2">
    <source>
        <dbReference type="Pfam" id="PF25863"/>
    </source>
</evidence>
<dbReference type="Pfam" id="PF08665">
    <property type="entry name" value="PglZ"/>
    <property type="match status" value="1"/>
</dbReference>